<comment type="caution">
    <text evidence="6">The sequence shown here is derived from an EMBL/GenBank/DDBJ whole genome shotgun (WGS) entry which is preliminary data.</text>
</comment>
<dbReference type="Gene3D" id="3.60.21.10">
    <property type="match status" value="1"/>
</dbReference>
<dbReference type="Pfam" id="PF12850">
    <property type="entry name" value="Metallophos_2"/>
    <property type="match status" value="1"/>
</dbReference>
<evidence type="ECO:0000313" key="7">
    <source>
        <dbReference type="Proteomes" id="UP001596091"/>
    </source>
</evidence>
<dbReference type="EC" id="3.1.4.-" evidence="4"/>
<sequence>MMTPDEVSSGGLPPARKPCQNLDRSICSRTRACAVRTEVFVKVVIISDIHGNLSALEALPEKDFDQLWCIGDLVDYGPCPHEVVRWVKRTATITVRGNHDHAAGLSVDPQCSPPYKHLAAETLRYTQTICTEEDLRFLRNLEIQLETNVDATRFYLVHATPTDPLFGYCPENSDRWENQVEWAGSDVLVVGHTHTPFIRHVGETIVVNPGSLGQPKTGRPLACYAVWADGHLSLKEYEYPIENTIRQIRTMPITEEDQDALIVVLKTGFLPAGTSA</sequence>
<dbReference type="PROSITE" id="PS01269">
    <property type="entry name" value="UPF0025"/>
    <property type="match status" value="1"/>
</dbReference>
<dbReference type="InterPro" id="IPR050126">
    <property type="entry name" value="Ap4A_hydrolase"/>
</dbReference>
<proteinExistence type="inferred from homology"/>
<evidence type="ECO:0000256" key="1">
    <source>
        <dbReference type="ARBA" id="ARBA00008950"/>
    </source>
</evidence>
<evidence type="ECO:0000256" key="2">
    <source>
        <dbReference type="ARBA" id="ARBA00022723"/>
    </source>
</evidence>
<dbReference type="InterPro" id="IPR029052">
    <property type="entry name" value="Metallo-depent_PP-like"/>
</dbReference>
<keyword evidence="3" id="KW-0378">Hydrolase</keyword>
<dbReference type="RefSeq" id="WP_317890898.1">
    <property type="nucleotide sequence ID" value="NZ_JAGSYH010000004.1"/>
</dbReference>
<dbReference type="PANTHER" id="PTHR42850">
    <property type="entry name" value="METALLOPHOSPHOESTERASE"/>
    <property type="match status" value="1"/>
</dbReference>
<organism evidence="6 7">
    <name type="scientific">Acidicapsa dinghuensis</name>
    <dbReference type="NCBI Taxonomy" id="2218256"/>
    <lineage>
        <taxon>Bacteria</taxon>
        <taxon>Pseudomonadati</taxon>
        <taxon>Acidobacteriota</taxon>
        <taxon>Terriglobia</taxon>
        <taxon>Terriglobales</taxon>
        <taxon>Acidobacteriaceae</taxon>
        <taxon>Acidicapsa</taxon>
    </lineage>
</organism>
<dbReference type="PANTHER" id="PTHR42850:SF2">
    <property type="entry name" value="BLL5683 PROTEIN"/>
    <property type="match status" value="1"/>
</dbReference>
<keyword evidence="7" id="KW-1185">Reference proteome</keyword>
<dbReference type="SUPFAM" id="SSF56300">
    <property type="entry name" value="Metallo-dependent phosphatases"/>
    <property type="match status" value="1"/>
</dbReference>
<evidence type="ECO:0000256" key="3">
    <source>
        <dbReference type="ARBA" id="ARBA00022801"/>
    </source>
</evidence>
<dbReference type="InterPro" id="IPR024654">
    <property type="entry name" value="Calcineurin-like_PHP_lpxH"/>
</dbReference>
<dbReference type="NCBIfam" id="TIGR00040">
    <property type="entry name" value="yfcE"/>
    <property type="match status" value="1"/>
</dbReference>
<comment type="cofactor">
    <cofactor evidence="4">
        <name>a divalent metal cation</name>
        <dbReference type="ChEBI" id="CHEBI:60240"/>
    </cofactor>
</comment>
<accession>A0ABW1EG76</accession>
<dbReference type="InterPro" id="IPR000979">
    <property type="entry name" value="Phosphodiesterase_MJ0936/Vps29"/>
</dbReference>
<evidence type="ECO:0000259" key="5">
    <source>
        <dbReference type="Pfam" id="PF12850"/>
    </source>
</evidence>
<name>A0ABW1EG76_9BACT</name>
<dbReference type="EMBL" id="JBHSPH010000002">
    <property type="protein sequence ID" value="MFC5862255.1"/>
    <property type="molecule type" value="Genomic_DNA"/>
</dbReference>
<protein>
    <recommendedName>
        <fullName evidence="4">Phosphoesterase</fullName>
        <ecNumber evidence="4">3.1.4.-</ecNumber>
    </recommendedName>
</protein>
<keyword evidence="2 4" id="KW-0479">Metal-binding</keyword>
<gene>
    <name evidence="6" type="ORF">ACFPT7_08115</name>
</gene>
<feature type="domain" description="Calcineurin-like phosphoesterase" evidence="5">
    <location>
        <begin position="42"/>
        <end position="226"/>
    </location>
</feature>
<reference evidence="7" key="1">
    <citation type="journal article" date="2019" name="Int. J. Syst. Evol. Microbiol.">
        <title>The Global Catalogue of Microorganisms (GCM) 10K type strain sequencing project: providing services to taxonomists for standard genome sequencing and annotation.</title>
        <authorList>
            <consortium name="The Broad Institute Genomics Platform"/>
            <consortium name="The Broad Institute Genome Sequencing Center for Infectious Disease"/>
            <person name="Wu L."/>
            <person name="Ma J."/>
        </authorList>
    </citation>
    <scope>NUCLEOTIDE SEQUENCE [LARGE SCALE GENOMIC DNA]</scope>
    <source>
        <strain evidence="7">JCM 4087</strain>
    </source>
</reference>
<dbReference type="InterPro" id="IPR020935">
    <property type="entry name" value="PdiEstase_YfcE_CS"/>
</dbReference>
<dbReference type="Proteomes" id="UP001596091">
    <property type="component" value="Unassembled WGS sequence"/>
</dbReference>
<comment type="similarity">
    <text evidence="1 4">Belongs to the metallophosphoesterase superfamily. YfcE family.</text>
</comment>
<evidence type="ECO:0000256" key="4">
    <source>
        <dbReference type="RuleBase" id="RU362039"/>
    </source>
</evidence>
<evidence type="ECO:0000313" key="6">
    <source>
        <dbReference type="EMBL" id="MFC5862255.1"/>
    </source>
</evidence>